<comment type="caution">
    <text evidence="3">The sequence shown here is derived from an EMBL/GenBank/DDBJ whole genome shotgun (WGS) entry which is preliminary data.</text>
</comment>
<evidence type="ECO:0000313" key="3">
    <source>
        <dbReference type="EMBL" id="OUO56919.1"/>
    </source>
</evidence>
<sequence length="304" mass="34826">MALLQPRGKWYSKVIEINFHFIQTAVVPNPATAVPLFIRFGFSRGKCYNSLMKSPRITLFIIAHNEESKIAKCILSARGLANEVVVVNGLSKDKTALVCRELGAQVFDRAFDGFASQKNFALSKVTSEWALNLDADETLSPQLKEEIARVIQTTDCAGFEIPFCNYFLGKKMRFSGLNKEKHLRLVRTQQARYVGGLVHEGLEANGKIGTLKHPINHYSYDSIETYFRKFNKYTSLAANQMYQNGRRFSLLFMLVTIPFEFIKRYVLKLGVLDGMRGLLWASFSTFYVWVKYAKLWQIQEQNEK</sequence>
<proteinExistence type="inferred from homology"/>
<organism evidence="3 4">
    <name type="scientific">Candidatus Avelusimicrobium gallicola</name>
    <dbReference type="NCBI Taxonomy" id="2562704"/>
    <lineage>
        <taxon>Bacteria</taxon>
        <taxon>Pseudomonadati</taxon>
        <taxon>Elusimicrobiota</taxon>
        <taxon>Elusimicrobia</taxon>
        <taxon>Elusimicrobiales</taxon>
        <taxon>Elusimicrobiaceae</taxon>
        <taxon>Candidatus Avelusimicrobium</taxon>
    </lineage>
</organism>
<dbReference type="Gene3D" id="3.90.550.10">
    <property type="entry name" value="Spore Coat Polysaccharide Biosynthesis Protein SpsA, Chain A"/>
    <property type="match status" value="1"/>
</dbReference>
<dbReference type="SUPFAM" id="SSF53448">
    <property type="entry name" value="Nucleotide-diphospho-sugar transferases"/>
    <property type="match status" value="1"/>
</dbReference>
<evidence type="ECO:0000256" key="1">
    <source>
        <dbReference type="ARBA" id="ARBA00038494"/>
    </source>
</evidence>
<dbReference type="InterPro" id="IPR029044">
    <property type="entry name" value="Nucleotide-diphossugar_trans"/>
</dbReference>
<feature type="domain" description="Glycosyltransferase 2-like" evidence="2">
    <location>
        <begin position="59"/>
        <end position="176"/>
    </location>
</feature>
<comment type="similarity">
    <text evidence="1">Belongs to the glycosyltransferase 2 family. WaaE/KdtX subfamily.</text>
</comment>
<dbReference type="Pfam" id="PF00535">
    <property type="entry name" value="Glycos_transf_2"/>
    <property type="match status" value="1"/>
</dbReference>
<keyword evidence="4" id="KW-1185">Reference proteome</keyword>
<protein>
    <recommendedName>
        <fullName evidence="2">Glycosyltransferase 2-like domain-containing protein</fullName>
    </recommendedName>
</protein>
<dbReference type="AlphaFoldDB" id="A0A1Y4DGW5"/>
<dbReference type="Proteomes" id="UP000196368">
    <property type="component" value="Unassembled WGS sequence"/>
</dbReference>
<name>A0A1Y4DGW5_9BACT</name>
<dbReference type="PANTHER" id="PTHR43630">
    <property type="entry name" value="POLY-BETA-1,6-N-ACETYL-D-GLUCOSAMINE SYNTHASE"/>
    <property type="match status" value="1"/>
</dbReference>
<dbReference type="PANTHER" id="PTHR43630:SF2">
    <property type="entry name" value="GLYCOSYLTRANSFERASE"/>
    <property type="match status" value="1"/>
</dbReference>
<evidence type="ECO:0000259" key="2">
    <source>
        <dbReference type="Pfam" id="PF00535"/>
    </source>
</evidence>
<dbReference type="InterPro" id="IPR001173">
    <property type="entry name" value="Glyco_trans_2-like"/>
</dbReference>
<dbReference type="EMBL" id="NFJD01000002">
    <property type="protein sequence ID" value="OUO56919.1"/>
    <property type="molecule type" value="Genomic_DNA"/>
</dbReference>
<evidence type="ECO:0000313" key="4">
    <source>
        <dbReference type="Proteomes" id="UP000196368"/>
    </source>
</evidence>
<dbReference type="CDD" id="cd02511">
    <property type="entry name" value="Beta4Glucosyltransferase"/>
    <property type="match status" value="1"/>
</dbReference>
<accession>A0A1Y4DGW5</accession>
<gene>
    <name evidence="3" type="ORF">B5F75_03490</name>
</gene>
<reference evidence="4" key="1">
    <citation type="submission" date="2017-04" db="EMBL/GenBank/DDBJ databases">
        <title>Function of individual gut microbiota members based on whole genome sequencing of pure cultures obtained from chicken caecum.</title>
        <authorList>
            <person name="Medvecky M."/>
            <person name="Cejkova D."/>
            <person name="Polansky O."/>
            <person name="Karasova D."/>
            <person name="Kubasova T."/>
            <person name="Cizek A."/>
            <person name="Rychlik I."/>
        </authorList>
    </citation>
    <scope>NUCLEOTIDE SEQUENCE [LARGE SCALE GENOMIC DNA]</scope>
    <source>
        <strain evidence="4">An273</strain>
    </source>
</reference>